<comment type="subcellular location">
    <subcellularLocation>
        <location evidence="1">Membrane</location>
        <topology evidence="1">Multi-pass membrane protein</topology>
    </subcellularLocation>
</comment>
<feature type="transmembrane region" description="Helical" evidence="7">
    <location>
        <begin position="290"/>
        <end position="312"/>
    </location>
</feature>
<dbReference type="InterPro" id="IPR006153">
    <property type="entry name" value="Cation/H_exchanger_TM"/>
</dbReference>
<keyword evidence="4 7" id="KW-0812">Transmembrane</keyword>
<feature type="transmembrane region" description="Helical" evidence="7">
    <location>
        <begin position="57"/>
        <end position="77"/>
    </location>
</feature>
<evidence type="ECO:0000256" key="6">
    <source>
        <dbReference type="ARBA" id="ARBA00023136"/>
    </source>
</evidence>
<accession>A0ABV8U175</accession>
<name>A0ABV8U175_9ACTN</name>
<dbReference type="PANTHER" id="PTHR42751:SF6">
    <property type="entry name" value="CONSERVED INTEGRAL MEMBRANE TRANSPORT PROTEIN-RELATED"/>
    <property type="match status" value="1"/>
</dbReference>
<dbReference type="PANTHER" id="PTHR42751">
    <property type="entry name" value="SODIUM/HYDROGEN EXCHANGER FAMILY/TRKA DOMAIN PROTEIN"/>
    <property type="match status" value="1"/>
</dbReference>
<keyword evidence="6 7" id="KW-0472">Membrane</keyword>
<keyword evidence="3" id="KW-0813">Transport</keyword>
<feature type="domain" description="Cation/H+ exchanger transmembrane" evidence="8">
    <location>
        <begin position="16"/>
        <end position="371"/>
    </location>
</feature>
<feature type="transmembrane region" description="Helical" evidence="7">
    <location>
        <begin position="219"/>
        <end position="247"/>
    </location>
</feature>
<evidence type="ECO:0000256" key="4">
    <source>
        <dbReference type="ARBA" id="ARBA00022692"/>
    </source>
</evidence>
<dbReference type="Proteomes" id="UP001595823">
    <property type="component" value="Unassembled WGS sequence"/>
</dbReference>
<protein>
    <submittedName>
        <fullName evidence="9">Cation:proton antiporter</fullName>
    </submittedName>
</protein>
<feature type="transmembrane region" description="Helical" evidence="7">
    <location>
        <begin position="7"/>
        <end position="37"/>
    </location>
</feature>
<evidence type="ECO:0000256" key="1">
    <source>
        <dbReference type="ARBA" id="ARBA00004141"/>
    </source>
</evidence>
<comment type="similarity">
    <text evidence="2">Belongs to the monovalent cation:proton antiporter 2 (CPA2) transporter (TC 2.A.37) family.</text>
</comment>
<gene>
    <name evidence="9" type="ORF">ACFPET_13255</name>
</gene>
<organism evidence="9 10">
    <name type="scientific">Salininema proteolyticum</name>
    <dbReference type="NCBI Taxonomy" id="1607685"/>
    <lineage>
        <taxon>Bacteria</taxon>
        <taxon>Bacillati</taxon>
        <taxon>Actinomycetota</taxon>
        <taxon>Actinomycetes</taxon>
        <taxon>Glycomycetales</taxon>
        <taxon>Glycomycetaceae</taxon>
        <taxon>Salininema</taxon>
    </lineage>
</organism>
<sequence length="401" mass="41508">MSHLVQLLLELGGIILALGVIGAVAGRIGISAIPLYLLAGLAFGDGGVYSLSASRDFITTGAEIGVILLLFVLGLEYSPKELIGTMRTGWRSALFDLVANASPGVVVAFLLGWGPLGAMVLGGVTYVSSSGIIAKMLTDLNWLGNRETPTVLGILVAEDLLMALYLPILTTALAGLAFSQAAWGLGFAALAIAGAFFVASRCGEFLSRALSSPSDEVLLLKLLGTILVVAGLAEQIHVSTAVGAFFVGMALSGEVSQTAEKVIEPLKYLFGAVFFVNFGLQTNPENLPPFLPVALALAVVSMATKFGTGWWAAREAGGQFSAKLRAGLILLPRGEFSIVIAGLAVSAGLQDGLASLAACYVLIMAATGPLLVRAADPIIKRRVRKLKAARLAARRTAAAAD</sequence>
<reference evidence="10" key="1">
    <citation type="journal article" date="2019" name="Int. J. Syst. Evol. Microbiol.">
        <title>The Global Catalogue of Microorganisms (GCM) 10K type strain sequencing project: providing services to taxonomists for standard genome sequencing and annotation.</title>
        <authorList>
            <consortium name="The Broad Institute Genomics Platform"/>
            <consortium name="The Broad Institute Genome Sequencing Center for Infectious Disease"/>
            <person name="Wu L."/>
            <person name="Ma J."/>
        </authorList>
    </citation>
    <scope>NUCLEOTIDE SEQUENCE [LARGE SCALE GENOMIC DNA]</scope>
    <source>
        <strain evidence="10">IBRC-M 10908</strain>
    </source>
</reference>
<feature type="transmembrane region" description="Helical" evidence="7">
    <location>
        <begin position="150"/>
        <end position="169"/>
    </location>
</feature>
<evidence type="ECO:0000313" key="10">
    <source>
        <dbReference type="Proteomes" id="UP001595823"/>
    </source>
</evidence>
<dbReference type="Gene3D" id="1.20.1530.20">
    <property type="match status" value="1"/>
</dbReference>
<dbReference type="EMBL" id="JBHSDK010000016">
    <property type="protein sequence ID" value="MFC4336170.1"/>
    <property type="molecule type" value="Genomic_DNA"/>
</dbReference>
<dbReference type="RefSeq" id="WP_380621791.1">
    <property type="nucleotide sequence ID" value="NZ_JBHSDK010000016.1"/>
</dbReference>
<evidence type="ECO:0000259" key="8">
    <source>
        <dbReference type="Pfam" id="PF00999"/>
    </source>
</evidence>
<evidence type="ECO:0000313" key="9">
    <source>
        <dbReference type="EMBL" id="MFC4336170.1"/>
    </source>
</evidence>
<keyword evidence="10" id="KW-1185">Reference proteome</keyword>
<feature type="transmembrane region" description="Helical" evidence="7">
    <location>
        <begin position="116"/>
        <end position="138"/>
    </location>
</feature>
<proteinExistence type="inferred from homology"/>
<evidence type="ECO:0000256" key="7">
    <source>
        <dbReference type="SAM" id="Phobius"/>
    </source>
</evidence>
<evidence type="ECO:0000256" key="3">
    <source>
        <dbReference type="ARBA" id="ARBA00022448"/>
    </source>
</evidence>
<evidence type="ECO:0000256" key="2">
    <source>
        <dbReference type="ARBA" id="ARBA00005551"/>
    </source>
</evidence>
<keyword evidence="5 7" id="KW-1133">Transmembrane helix</keyword>
<dbReference type="InterPro" id="IPR038770">
    <property type="entry name" value="Na+/solute_symporter_sf"/>
</dbReference>
<dbReference type="Pfam" id="PF00999">
    <property type="entry name" value="Na_H_Exchanger"/>
    <property type="match status" value="1"/>
</dbReference>
<feature type="transmembrane region" description="Helical" evidence="7">
    <location>
        <begin position="324"/>
        <end position="347"/>
    </location>
</feature>
<evidence type="ECO:0000256" key="5">
    <source>
        <dbReference type="ARBA" id="ARBA00022989"/>
    </source>
</evidence>
<comment type="caution">
    <text evidence="9">The sequence shown here is derived from an EMBL/GenBank/DDBJ whole genome shotgun (WGS) entry which is preliminary data.</text>
</comment>
<feature type="transmembrane region" description="Helical" evidence="7">
    <location>
        <begin position="181"/>
        <end position="199"/>
    </location>
</feature>
<feature type="transmembrane region" description="Helical" evidence="7">
    <location>
        <begin position="353"/>
        <end position="375"/>
    </location>
</feature>